<dbReference type="STRING" id="610130.Closa_1119"/>
<dbReference type="GO" id="GO:0003677">
    <property type="term" value="F:DNA binding"/>
    <property type="evidence" value="ECO:0007669"/>
    <property type="project" value="UniProtKB-KW"/>
</dbReference>
<dbReference type="Gene3D" id="1.10.260.40">
    <property type="entry name" value="lambda repressor-like DNA-binding domains"/>
    <property type="match status" value="1"/>
</dbReference>
<dbReference type="InterPro" id="IPR010982">
    <property type="entry name" value="Lambda_DNA-bd_dom_sf"/>
</dbReference>
<dbReference type="Pfam" id="PF01381">
    <property type="entry name" value="HTH_3"/>
    <property type="match status" value="1"/>
</dbReference>
<accession>D9R7K6</accession>
<dbReference type="SUPFAM" id="SSF47413">
    <property type="entry name" value="lambda repressor-like DNA-binding domains"/>
    <property type="match status" value="1"/>
</dbReference>
<dbReference type="KEGG" id="csh:Closa_1119"/>
<evidence type="ECO:0000259" key="2">
    <source>
        <dbReference type="PROSITE" id="PS50943"/>
    </source>
</evidence>
<dbReference type="PROSITE" id="PS50943">
    <property type="entry name" value="HTH_CROC1"/>
    <property type="match status" value="1"/>
</dbReference>
<keyword evidence="4" id="KW-1185">Reference proteome</keyword>
<organism evidence="3 4">
    <name type="scientific">Lacrimispora saccharolytica (strain ATCC 35040 / DSM 2544 / NRCC 2533 / WM1)</name>
    <name type="common">Clostridium saccharolyticum</name>
    <dbReference type="NCBI Taxonomy" id="610130"/>
    <lineage>
        <taxon>Bacteria</taxon>
        <taxon>Bacillati</taxon>
        <taxon>Bacillota</taxon>
        <taxon>Clostridia</taxon>
        <taxon>Lachnospirales</taxon>
        <taxon>Lachnospiraceae</taxon>
        <taxon>Lacrimispora</taxon>
    </lineage>
</organism>
<dbReference type="PANTHER" id="PTHR46558">
    <property type="entry name" value="TRACRIPTIONAL REGULATORY PROTEIN-RELATED-RELATED"/>
    <property type="match status" value="1"/>
</dbReference>
<sequence length="110" mass="12328">MDDLLKEIGKRMYDRRKQKNLTQEALAEKANVTPQTISTAELGHKAMRPETIISVCNALEISTDYLLRGDITPSDYNTLIQKSSNLTPSQYRHLEDIISSYIAAVKGSEA</sequence>
<protein>
    <submittedName>
        <fullName evidence="3">Transcriptional regulator, XRE family</fullName>
    </submittedName>
</protein>
<proteinExistence type="predicted"/>
<dbReference type="SMART" id="SM00530">
    <property type="entry name" value="HTH_XRE"/>
    <property type="match status" value="1"/>
</dbReference>
<dbReference type="HOGENOM" id="CLU_066192_17_6_9"/>
<evidence type="ECO:0000256" key="1">
    <source>
        <dbReference type="ARBA" id="ARBA00023125"/>
    </source>
</evidence>
<dbReference type="PANTHER" id="PTHR46558:SF13">
    <property type="entry name" value="HTH-TYPE TRANSCRIPTIONAL REGULATOR IMMR"/>
    <property type="match status" value="1"/>
</dbReference>
<dbReference type="RefSeq" id="WP_013271830.1">
    <property type="nucleotide sequence ID" value="NC_014376.1"/>
</dbReference>
<dbReference type="OrthoDB" id="1954354at2"/>
<gene>
    <name evidence="3" type="ordered locus">Closa_1119</name>
</gene>
<dbReference type="CDD" id="cd00093">
    <property type="entry name" value="HTH_XRE"/>
    <property type="match status" value="1"/>
</dbReference>
<dbReference type="EMBL" id="CP002109">
    <property type="protein sequence ID" value="ADL03735.1"/>
    <property type="molecule type" value="Genomic_DNA"/>
</dbReference>
<evidence type="ECO:0000313" key="3">
    <source>
        <dbReference type="EMBL" id="ADL03735.1"/>
    </source>
</evidence>
<reference evidence="3" key="1">
    <citation type="submission" date="2010-07" db="EMBL/GenBank/DDBJ databases">
        <title>Complete sequence of Clostridium saccharolyticum WM1.</title>
        <authorList>
            <consortium name="US DOE Joint Genome Institute"/>
            <person name="Lucas S."/>
            <person name="Copeland A."/>
            <person name="Lapidus A."/>
            <person name="Cheng J.-F."/>
            <person name="Bruce D."/>
            <person name="Goodwin L."/>
            <person name="Pitluck S."/>
            <person name="Chertkov O."/>
            <person name="Detter J.C."/>
            <person name="Han C."/>
            <person name="Tapia R."/>
            <person name="Land M."/>
            <person name="Hauser L."/>
            <person name="Chang Y.-J."/>
            <person name="Jeffries C."/>
            <person name="Kyrpides N."/>
            <person name="Ivanova N."/>
            <person name="Mikhailova N."/>
            <person name="Mouttaki H."/>
            <person name="Lin L."/>
            <person name="Zhou J."/>
            <person name="Hemme C.L."/>
            <person name="Woyke T."/>
        </authorList>
    </citation>
    <scope>NUCLEOTIDE SEQUENCE [LARGE SCALE GENOMIC DNA]</scope>
    <source>
        <strain evidence="3">WM1</strain>
    </source>
</reference>
<dbReference type="AlphaFoldDB" id="D9R7K6"/>
<dbReference type="Proteomes" id="UP000001662">
    <property type="component" value="Chromosome"/>
</dbReference>
<dbReference type="InterPro" id="IPR001387">
    <property type="entry name" value="Cro/C1-type_HTH"/>
</dbReference>
<feature type="domain" description="HTH cro/C1-type" evidence="2">
    <location>
        <begin position="12"/>
        <end position="66"/>
    </location>
</feature>
<dbReference type="eggNOG" id="ENOG50337YH">
    <property type="taxonomic scope" value="Bacteria"/>
</dbReference>
<name>D9R7K6_LACSW</name>
<keyword evidence="1" id="KW-0238">DNA-binding</keyword>
<dbReference type="PaxDb" id="610130-Closa_1119"/>
<evidence type="ECO:0000313" key="4">
    <source>
        <dbReference type="Proteomes" id="UP000001662"/>
    </source>
</evidence>